<dbReference type="Proteomes" id="UP000280228">
    <property type="component" value="Chromosome"/>
</dbReference>
<organism evidence="2 3">
    <name type="scientific">Moraxella catarrhalis</name>
    <name type="common">Branhamella catarrhalis</name>
    <dbReference type="NCBI Taxonomy" id="480"/>
    <lineage>
        <taxon>Bacteria</taxon>
        <taxon>Pseudomonadati</taxon>
        <taxon>Pseudomonadota</taxon>
        <taxon>Gammaproteobacteria</taxon>
        <taxon>Moraxellales</taxon>
        <taxon>Moraxellaceae</taxon>
        <taxon>Moraxella</taxon>
    </lineage>
</organism>
<name>A0A3A9QYP1_MORCA</name>
<dbReference type="GO" id="GO:0003677">
    <property type="term" value="F:DNA binding"/>
    <property type="evidence" value="ECO:0007669"/>
    <property type="project" value="UniProtKB-KW"/>
</dbReference>
<dbReference type="EMBL" id="CP034662">
    <property type="protein sequence ID" value="AZQ93528.1"/>
    <property type="molecule type" value="Genomic_DNA"/>
</dbReference>
<evidence type="ECO:0000313" key="3">
    <source>
        <dbReference type="Proteomes" id="UP000280228"/>
    </source>
</evidence>
<dbReference type="RefSeq" id="WP_003671143.1">
    <property type="nucleotide sequence ID" value="NZ_CP020400.2"/>
</dbReference>
<proteinExistence type="predicted"/>
<keyword evidence="2" id="KW-0238">DNA-binding</keyword>
<dbReference type="Gene3D" id="2.60.120.260">
    <property type="entry name" value="Galactose-binding domain-like"/>
    <property type="match status" value="1"/>
</dbReference>
<sequence length="231" mass="25968">MSFLSNLSYQDNINDDKDTLGGSFTVLESGVYDATVKYAYLSQAKSGAGAVNFEFDVDGKTIKETMYVTNREGKNYYERNGQRNYLPSFINADAISLFTTGKSLFEQKEETKVINLYNFDVKKEVPTEVPMLTAMIGKTVKLGILKEKVFKQIKDNSGNYVDTDETREQNSINKVFSAKDNRTVNEVRAEIDSAQFMNDWLEKWEGQVSDKTANKKPTASAPAKKTSSLFA</sequence>
<evidence type="ECO:0000313" key="2">
    <source>
        <dbReference type="EMBL" id="AZQ93528.1"/>
    </source>
</evidence>
<evidence type="ECO:0000256" key="1">
    <source>
        <dbReference type="SAM" id="MobiDB-lite"/>
    </source>
</evidence>
<feature type="compositionally biased region" description="Low complexity" evidence="1">
    <location>
        <begin position="215"/>
        <end position="231"/>
    </location>
</feature>
<dbReference type="AlphaFoldDB" id="A0A3A9QYP1"/>
<accession>A0A3A9QYP1</accession>
<reference evidence="2 3" key="1">
    <citation type="submission" date="2018-12" db="EMBL/GenBank/DDBJ databases">
        <title>Persistence of Moraxella catarrhalis in Chronic Obstructive Pulmonary Disease and Regulation of the Hag/MID Adhesin.</title>
        <authorList>
            <person name="Murphy T."/>
            <person name="Zhao X."/>
            <person name="Vyas G."/>
            <person name="Aluvathingal J."/>
            <person name="Nadendla S."/>
            <person name="Tallon L."/>
            <person name="Tettelin H."/>
        </authorList>
    </citation>
    <scope>NUCLEOTIDE SEQUENCE [LARGE SCALE GENOMIC DNA]</scope>
    <source>
        <strain evidence="2 3">46P58B1</strain>
    </source>
</reference>
<gene>
    <name evidence="2" type="ORF">EJK53_0859</name>
</gene>
<protein>
    <submittedName>
        <fullName evidence="2">Putative single-stranded DNA-binding protein</fullName>
    </submittedName>
</protein>
<feature type="region of interest" description="Disordered" evidence="1">
    <location>
        <begin position="208"/>
        <end position="231"/>
    </location>
</feature>